<protein>
    <submittedName>
        <fullName evidence="2">Uncharacterized protein</fullName>
    </submittedName>
</protein>
<evidence type="ECO:0000256" key="1">
    <source>
        <dbReference type="SAM" id="MobiDB-lite"/>
    </source>
</evidence>
<accession>A0AAV7PMU7</accession>
<name>A0AAV7PMU7_PLEWA</name>
<keyword evidence="3" id="KW-1185">Reference proteome</keyword>
<dbReference type="AlphaFoldDB" id="A0AAV7PMU7"/>
<proteinExistence type="predicted"/>
<reference evidence="2" key="1">
    <citation type="journal article" date="2022" name="bioRxiv">
        <title>Sequencing and chromosome-scale assembly of the giantPleurodeles waltlgenome.</title>
        <authorList>
            <person name="Brown T."/>
            <person name="Elewa A."/>
            <person name="Iarovenko S."/>
            <person name="Subramanian E."/>
            <person name="Araus A.J."/>
            <person name="Petzold A."/>
            <person name="Susuki M."/>
            <person name="Suzuki K.-i.T."/>
            <person name="Hayashi T."/>
            <person name="Toyoda A."/>
            <person name="Oliveira C."/>
            <person name="Osipova E."/>
            <person name="Leigh N.D."/>
            <person name="Simon A."/>
            <person name="Yun M.H."/>
        </authorList>
    </citation>
    <scope>NUCLEOTIDE SEQUENCE</scope>
    <source>
        <strain evidence="2">20211129_DDA</strain>
        <tissue evidence="2">Liver</tissue>
    </source>
</reference>
<dbReference type="Proteomes" id="UP001066276">
    <property type="component" value="Chromosome 7"/>
</dbReference>
<evidence type="ECO:0000313" key="2">
    <source>
        <dbReference type="EMBL" id="KAJ1129563.1"/>
    </source>
</evidence>
<evidence type="ECO:0000313" key="3">
    <source>
        <dbReference type="Proteomes" id="UP001066276"/>
    </source>
</evidence>
<organism evidence="2 3">
    <name type="scientific">Pleurodeles waltl</name>
    <name type="common">Iberian ribbed newt</name>
    <dbReference type="NCBI Taxonomy" id="8319"/>
    <lineage>
        <taxon>Eukaryota</taxon>
        <taxon>Metazoa</taxon>
        <taxon>Chordata</taxon>
        <taxon>Craniata</taxon>
        <taxon>Vertebrata</taxon>
        <taxon>Euteleostomi</taxon>
        <taxon>Amphibia</taxon>
        <taxon>Batrachia</taxon>
        <taxon>Caudata</taxon>
        <taxon>Salamandroidea</taxon>
        <taxon>Salamandridae</taxon>
        <taxon>Pleurodelinae</taxon>
        <taxon>Pleurodeles</taxon>
    </lineage>
</organism>
<dbReference type="EMBL" id="JANPWB010000011">
    <property type="protein sequence ID" value="KAJ1129563.1"/>
    <property type="molecule type" value="Genomic_DNA"/>
</dbReference>
<feature type="region of interest" description="Disordered" evidence="1">
    <location>
        <begin position="1"/>
        <end position="33"/>
    </location>
</feature>
<comment type="caution">
    <text evidence="2">The sequence shown here is derived from an EMBL/GenBank/DDBJ whole genome shotgun (WGS) entry which is preliminary data.</text>
</comment>
<sequence length="140" mass="15010">MPAPRLSWGTRGCGKAHRGHQRKEARPCTRSHSCRRPGFAGAPAITAIISRLATQRGPRRGHWKREASAGGARAGIFRLGLHPCTRLHSCRRPGSAGAPAGAVKHIEAINVKRPALALDHIHAGAPALPVRPPLRQSYRG</sequence>
<gene>
    <name evidence="2" type="ORF">NDU88_007931</name>
</gene>